<evidence type="ECO:0000313" key="2">
    <source>
        <dbReference type="Proteomes" id="UP000600071"/>
    </source>
</evidence>
<dbReference type="Proteomes" id="UP000600071">
    <property type="component" value="Unassembled WGS sequence"/>
</dbReference>
<proteinExistence type="predicted"/>
<protein>
    <submittedName>
        <fullName evidence="1">Uncharacterized protein</fullName>
    </submittedName>
</protein>
<organism evidence="1 2">
    <name type="scientific">Pyrodictium delaneyi</name>
    <dbReference type="NCBI Taxonomy" id="1273541"/>
    <lineage>
        <taxon>Archaea</taxon>
        <taxon>Thermoproteota</taxon>
        <taxon>Thermoprotei</taxon>
        <taxon>Desulfurococcales</taxon>
        <taxon>Pyrodictiaceae</taxon>
        <taxon>Pyrodictium</taxon>
    </lineage>
</organism>
<gene>
    <name evidence="1" type="ORF">EYH50_04710</name>
</gene>
<dbReference type="AlphaFoldDB" id="A0A833A2G9"/>
<evidence type="ECO:0000313" key="1">
    <source>
        <dbReference type="EMBL" id="HIQ24331.1"/>
    </source>
</evidence>
<comment type="caution">
    <text evidence="1">The sequence shown here is derived from an EMBL/GenBank/DDBJ whole genome shotgun (WGS) entry which is preliminary data.</text>
</comment>
<dbReference type="EMBL" id="DQVR01000106">
    <property type="protein sequence ID" value="HIQ24331.1"/>
    <property type="molecule type" value="Genomic_DNA"/>
</dbReference>
<reference evidence="1" key="1">
    <citation type="journal article" date="2020" name="ISME J.">
        <title>Gammaproteobacteria mediating utilization of methyl-, sulfur- and petroleum organic compounds in deep ocean hydrothermal plumes.</title>
        <authorList>
            <person name="Zhou Z."/>
            <person name="Liu Y."/>
            <person name="Pan J."/>
            <person name="Cron B.R."/>
            <person name="Toner B.M."/>
            <person name="Anantharaman K."/>
            <person name="Breier J.A."/>
            <person name="Dick G.J."/>
            <person name="Li M."/>
        </authorList>
    </citation>
    <scope>NUCLEOTIDE SEQUENCE</scope>
    <source>
        <strain evidence="1">SZUA-1523</strain>
    </source>
</reference>
<sequence length="165" mass="18191">MSLDWLLPVAYLAYTRSKLDRSGLARLLGVSRSIARKLLWVASRHGLLRVDNGSINVTMKGARFVEKVWYVARSSNKFVFVMPGRLVIVFIRPRRGLRAYSVSARLACSVYAALANGVSEPREISLRIGVHSKTVSLAMRVLRVLGCPGACCVLVDLCSRLGGKE</sequence>
<name>A0A833A2G9_9CREN</name>
<accession>A0A833A2G9</accession>